<accession>A0A6S6R2Y8</accession>
<sequence>MNRKSIYRKILILVFCINLVVLLYFTYRELDNSIPDTIRIMVGKDEAFDFNLPIEGNLTASEEDIGVISVNNKKVPTNQLKLDLNKPFSLKSTETGKYVINLKLFGFLTFKQVELGVIDTQELIPCGNPIGIYVETDGVMVLGTGVINGADGLNYEPALNKLKTGDYITGINDSIIRNKEDLIKAIQECDGKDLKINIRRENKTTHFVIKPIKTADGEYKIGAWIRDNTQGIGTLTFITQEGDFGALGHGITDIDTSLIMEIEKGYLYSADIMTIVKGKNGVPGELIGLINQNEGDKIGDINKNTSQGIFGTVSNNYVTANHIKAIPVGLKQEIEIGPATILSCVDNEVKEYKIQIEKIDLNSQSPNKGMVIKITDEKLLEMTGGIVQGMSGSPIIQSGKIIGAVTHVFIQDSTKGYGTFIENMINNLEDN</sequence>
<reference evidence="1 2" key="1">
    <citation type="journal article" date="2016" name="Int. J. Syst. Evol. Microbiol.">
        <title>Descriptions of Anaerotaenia torta gen. nov., sp. nov. and Anaerocolumna cellulosilytica gen. nov., sp. nov. isolated from a methanogenic reactor of cattle waste.</title>
        <authorList>
            <person name="Uek A."/>
            <person name="Ohtaki Y."/>
            <person name="Kaku N."/>
            <person name="Ueki K."/>
        </authorList>
    </citation>
    <scope>NUCLEOTIDE SEQUENCE [LARGE SCALE GENOMIC DNA]</scope>
    <source>
        <strain evidence="1 2">SN021</strain>
    </source>
</reference>
<dbReference type="InterPro" id="IPR014219">
    <property type="entry name" value="SpoIVB"/>
</dbReference>
<keyword evidence="2" id="KW-1185">Reference proteome</keyword>
<evidence type="ECO:0000313" key="1">
    <source>
        <dbReference type="EMBL" id="BCJ95689.1"/>
    </source>
</evidence>
<gene>
    <name evidence="1" type="primary">spoIVB</name>
    <name evidence="1" type="ORF">acsn021_32580</name>
</gene>
<dbReference type="RefSeq" id="WP_184093472.1">
    <property type="nucleotide sequence ID" value="NZ_AP023367.1"/>
</dbReference>
<dbReference type="Gene3D" id="2.30.42.10">
    <property type="match status" value="1"/>
</dbReference>
<dbReference type="InterPro" id="IPR036034">
    <property type="entry name" value="PDZ_sf"/>
</dbReference>
<evidence type="ECO:0000313" key="2">
    <source>
        <dbReference type="Proteomes" id="UP000515561"/>
    </source>
</evidence>
<dbReference type="EMBL" id="AP023367">
    <property type="protein sequence ID" value="BCJ95689.1"/>
    <property type="molecule type" value="Genomic_DNA"/>
</dbReference>
<dbReference type="NCBIfam" id="TIGR02860">
    <property type="entry name" value="spore_IV_B"/>
    <property type="match status" value="1"/>
</dbReference>
<organism evidence="1 2">
    <name type="scientific">Anaerocolumna cellulosilytica</name>
    <dbReference type="NCBI Taxonomy" id="433286"/>
    <lineage>
        <taxon>Bacteria</taxon>
        <taxon>Bacillati</taxon>
        <taxon>Bacillota</taxon>
        <taxon>Clostridia</taxon>
        <taxon>Lachnospirales</taxon>
        <taxon>Lachnospiraceae</taxon>
        <taxon>Anaerocolumna</taxon>
    </lineage>
</organism>
<dbReference type="InterPro" id="IPR008763">
    <property type="entry name" value="Peptidase_S55"/>
</dbReference>
<protein>
    <submittedName>
        <fullName evidence="1">SpoIVB peptidase</fullName>
    </submittedName>
</protein>
<proteinExistence type="predicted"/>
<dbReference type="KEGG" id="acel:acsn021_32580"/>
<dbReference type="AlphaFoldDB" id="A0A6S6R2Y8"/>
<dbReference type="PROSITE" id="PS51494">
    <property type="entry name" value="SPOIVB"/>
    <property type="match status" value="1"/>
</dbReference>
<name>A0A6S6R2Y8_9FIRM</name>
<dbReference type="Pfam" id="PF05580">
    <property type="entry name" value="Peptidase_S55"/>
    <property type="match status" value="1"/>
</dbReference>
<dbReference type="Proteomes" id="UP000515561">
    <property type="component" value="Chromosome"/>
</dbReference>
<dbReference type="SUPFAM" id="SSF50156">
    <property type="entry name" value="PDZ domain-like"/>
    <property type="match status" value="1"/>
</dbReference>